<dbReference type="InterPro" id="IPR050499">
    <property type="entry name" value="PEP-utilizing_PTS_enzyme"/>
</dbReference>
<keyword evidence="2" id="KW-0808">Transferase</keyword>
<dbReference type="PANTHER" id="PTHR46244">
    <property type="entry name" value="PHOSPHOENOLPYRUVATE-PROTEIN PHOSPHOTRANSFERASE"/>
    <property type="match status" value="1"/>
</dbReference>
<dbReference type="EMBL" id="AJGH01000059">
    <property type="protein sequence ID" value="EIC96066.1"/>
    <property type="molecule type" value="Genomic_DNA"/>
</dbReference>
<proteinExistence type="predicted"/>
<dbReference type="eggNOG" id="COG1080">
    <property type="taxonomic scope" value="Bacteria"/>
</dbReference>
<dbReference type="PANTHER" id="PTHR46244:SF3">
    <property type="entry name" value="PHOSPHOENOLPYRUVATE-PROTEIN PHOSPHOTRANSFERASE"/>
    <property type="match status" value="1"/>
</dbReference>
<feature type="non-terminal residue" evidence="2">
    <location>
        <position position="1"/>
    </location>
</feature>
<dbReference type="AlphaFoldDB" id="I0R8Q8"/>
<keyword evidence="3" id="KW-1185">Reference proteome</keyword>
<evidence type="ECO:0000313" key="2">
    <source>
        <dbReference type="EMBL" id="EIC96066.1"/>
    </source>
</evidence>
<dbReference type="Gene3D" id="3.20.20.60">
    <property type="entry name" value="Phosphoenolpyruvate-binding domains"/>
    <property type="match status" value="1"/>
</dbReference>
<dbReference type="PATRIC" id="fig|1095750.3.peg.1123"/>
<sequence length="211" mass="23421">DRKDDIYIPQLRALLRASAFGNIKIMLPLITSMDEIREAKSLIKDIKAELDEKNVAYKKDIEVGIMVETAAASILADLFAKEVDFFSIGTNDLIQYTMSVDRGNVKVANLYSAFSPAVLRSIHRIITEGKKAKIMVGMCGEAAADPLLVPVLLAWGLDEFSMSASSILKSRRTVSLCDSKNLRTKADKVLEMETESEIREYLKKLAEELGC</sequence>
<reference evidence="2 3" key="1">
    <citation type="submission" date="2012-03" db="EMBL/GenBank/DDBJ databases">
        <authorList>
            <person name="Durkin A.S."/>
            <person name="McCorrison J."/>
            <person name="Torralba M."/>
            <person name="Gillis M."/>
            <person name="Methe B."/>
            <person name="Sutton G."/>
            <person name="Nelson K.E."/>
        </authorList>
    </citation>
    <scope>NUCLEOTIDE SEQUENCE [LARGE SCALE GENOMIC DNA]</scope>
    <source>
        <strain evidence="2 3">F0468</strain>
    </source>
</reference>
<dbReference type="InterPro" id="IPR015813">
    <property type="entry name" value="Pyrv/PenolPyrv_kinase-like_dom"/>
</dbReference>
<dbReference type="InterPro" id="IPR023151">
    <property type="entry name" value="PEP_util_CS"/>
</dbReference>
<feature type="domain" description="PEP-utilising enzyme C-terminal" evidence="1">
    <location>
        <begin position="3"/>
        <end position="175"/>
    </location>
</feature>
<dbReference type="InterPro" id="IPR040442">
    <property type="entry name" value="Pyrv_kinase-like_dom_sf"/>
</dbReference>
<dbReference type="GO" id="GO:0016772">
    <property type="term" value="F:transferase activity, transferring phosphorus-containing groups"/>
    <property type="evidence" value="ECO:0007669"/>
    <property type="project" value="InterPro"/>
</dbReference>
<accession>I0R8Q8</accession>
<dbReference type="Proteomes" id="UP000005039">
    <property type="component" value="Unassembled WGS sequence"/>
</dbReference>
<name>I0R8Q8_9FIRM</name>
<dbReference type="PRINTS" id="PR01736">
    <property type="entry name" value="PHPHTRNFRASE"/>
</dbReference>
<evidence type="ECO:0000313" key="3">
    <source>
        <dbReference type="Proteomes" id="UP000005039"/>
    </source>
</evidence>
<dbReference type="InterPro" id="IPR000121">
    <property type="entry name" value="PEP_util_C"/>
</dbReference>
<comment type="caution">
    <text evidence="2">The sequence shown here is derived from an EMBL/GenBank/DDBJ whole genome shotgun (WGS) entry which is preliminary data.</text>
</comment>
<protein>
    <submittedName>
        <fullName evidence="2">Phosphoenolpyruvate-protein phosphotransferase domain protein</fullName>
    </submittedName>
</protein>
<evidence type="ECO:0000259" key="1">
    <source>
        <dbReference type="Pfam" id="PF02896"/>
    </source>
</evidence>
<dbReference type="RefSeq" id="WP_008753773.1">
    <property type="nucleotide sequence ID" value="NZ_AJGH01000059.1"/>
</dbReference>
<gene>
    <name evidence="2" type="ORF">HMPREF9970_2404</name>
</gene>
<organism evidence="2 3">
    <name type="scientific">Lachnoanaerobaculum saburreum F0468</name>
    <dbReference type="NCBI Taxonomy" id="1095750"/>
    <lineage>
        <taxon>Bacteria</taxon>
        <taxon>Bacillati</taxon>
        <taxon>Bacillota</taxon>
        <taxon>Clostridia</taxon>
        <taxon>Lachnospirales</taxon>
        <taxon>Lachnospiraceae</taxon>
        <taxon>Lachnoanaerobaculum</taxon>
    </lineage>
</organism>
<keyword evidence="2" id="KW-0670">Pyruvate</keyword>
<dbReference type="PROSITE" id="PS00742">
    <property type="entry name" value="PEP_ENZYMES_2"/>
    <property type="match status" value="1"/>
</dbReference>
<dbReference type="SUPFAM" id="SSF51621">
    <property type="entry name" value="Phosphoenolpyruvate/pyruvate domain"/>
    <property type="match status" value="1"/>
</dbReference>
<dbReference type="Pfam" id="PF02896">
    <property type="entry name" value="PEP-utilizers_C"/>
    <property type="match status" value="1"/>
</dbReference>